<evidence type="ECO:0000256" key="1">
    <source>
        <dbReference type="SAM" id="MobiDB-lite"/>
    </source>
</evidence>
<keyword evidence="4" id="KW-1185">Reference proteome</keyword>
<dbReference type="InterPro" id="IPR021714">
    <property type="entry name" value="URB1_N"/>
</dbReference>
<feature type="compositionally biased region" description="Basic residues" evidence="1">
    <location>
        <begin position="284"/>
        <end position="293"/>
    </location>
</feature>
<sequence>MCTHGFFTHIIEDAADLLQEGSEAGMRLAREAIHTFETQFITSKSVSTHQKRAVLLGQRSILRLLVKALEYAPAAETAAQVLYRIIVELAESPSDYASSHLESVSGQGMPNYLLFTLLRQLRPKCSPLASHLVLFLLHTAPDLIRPFFARVSVHMTEEGGSTAMGRVAASTARVATLNVMTRILQLPLPYHLAARQATLEPVATKVRTFYTMSPREVADEICPAWVAEYVHRLVNGSTNLLMLTFAMQLTQAALIRAQAVMRVVAEIQEVARRPRGDGAGRALGGRRRRHAGRRDRLGGLQRPRACAAGGGGAQTRGVLAPHDAAAAAAADPARGGGRRRRREGAGEDGLCVPPHAPPHGPVRQGARAAAAVAERGARIAPAVHAVAAADRAGAAGRQRRFPVLAGDLHLGPLRAAHR</sequence>
<dbReference type="GO" id="GO:0000463">
    <property type="term" value="P:maturation of LSU-rRNA from tricistronic rRNA transcript (SSU-rRNA, 5.8S rRNA, LSU-rRNA)"/>
    <property type="evidence" value="ECO:0007669"/>
    <property type="project" value="TreeGrafter"/>
</dbReference>
<dbReference type="Pfam" id="PF11707">
    <property type="entry name" value="Npa1"/>
    <property type="match status" value="1"/>
</dbReference>
<evidence type="ECO:0000313" key="3">
    <source>
        <dbReference type="EMBL" id="EPY16355.1"/>
    </source>
</evidence>
<comment type="caution">
    <text evidence="3">The sequence shown here is derived from an EMBL/GenBank/DDBJ whole genome shotgun (WGS) entry which is preliminary data.</text>
</comment>
<dbReference type="Proteomes" id="UP000015354">
    <property type="component" value="Unassembled WGS sequence"/>
</dbReference>
<dbReference type="PANTHER" id="PTHR13500:SF0">
    <property type="entry name" value="NUCLEOLAR PRE-RIBOSOMAL-ASSOCIATED PROTEIN 1"/>
    <property type="match status" value="1"/>
</dbReference>
<organism evidence="3 4">
    <name type="scientific">Strigomonas culicis</name>
    <dbReference type="NCBI Taxonomy" id="28005"/>
    <lineage>
        <taxon>Eukaryota</taxon>
        <taxon>Discoba</taxon>
        <taxon>Euglenozoa</taxon>
        <taxon>Kinetoplastea</taxon>
        <taxon>Metakinetoplastina</taxon>
        <taxon>Trypanosomatida</taxon>
        <taxon>Trypanosomatidae</taxon>
        <taxon>Strigomonadinae</taxon>
        <taxon>Strigomonas</taxon>
    </lineage>
</organism>
<dbReference type="PANTHER" id="PTHR13500">
    <property type="entry name" value="NUCLEOLAR PRERIBOSOMAL-ASSOCIATED PROTEIN 1"/>
    <property type="match status" value="1"/>
</dbReference>
<dbReference type="AlphaFoldDB" id="S9V0M4"/>
<proteinExistence type="predicted"/>
<feature type="region of interest" description="Disordered" evidence="1">
    <location>
        <begin position="275"/>
        <end position="348"/>
    </location>
</feature>
<dbReference type="OrthoDB" id="272231at2759"/>
<dbReference type="EMBL" id="ATMH01011325">
    <property type="protein sequence ID" value="EPY16355.1"/>
    <property type="molecule type" value="Genomic_DNA"/>
</dbReference>
<evidence type="ECO:0000313" key="4">
    <source>
        <dbReference type="Proteomes" id="UP000015354"/>
    </source>
</evidence>
<name>S9V0M4_9TRYP</name>
<dbReference type="GO" id="GO:0005730">
    <property type="term" value="C:nucleolus"/>
    <property type="evidence" value="ECO:0007669"/>
    <property type="project" value="TreeGrafter"/>
</dbReference>
<gene>
    <name evidence="3" type="ORF">STCU_11365</name>
</gene>
<feature type="compositionally biased region" description="Low complexity" evidence="1">
    <location>
        <begin position="323"/>
        <end position="333"/>
    </location>
</feature>
<accession>S9V0M4</accession>
<feature type="domain" description="URB1 N-terminal" evidence="2">
    <location>
        <begin position="86"/>
        <end position="153"/>
    </location>
</feature>
<dbReference type="GO" id="GO:0000466">
    <property type="term" value="P:maturation of 5.8S rRNA from tricistronic rRNA transcript (SSU-rRNA, 5.8S rRNA, LSU-rRNA)"/>
    <property type="evidence" value="ECO:0007669"/>
    <property type="project" value="TreeGrafter"/>
</dbReference>
<evidence type="ECO:0000259" key="2">
    <source>
        <dbReference type="Pfam" id="PF11707"/>
    </source>
</evidence>
<reference evidence="3 4" key="1">
    <citation type="journal article" date="2013" name="PLoS ONE">
        <title>Predicting the Proteins of Angomonas deanei, Strigomonas culicis and Their Respective Endosymbionts Reveals New Aspects of the Trypanosomatidae Family.</title>
        <authorList>
            <person name="Motta M.C."/>
            <person name="Martins A.C."/>
            <person name="de Souza S.S."/>
            <person name="Catta-Preta C.M."/>
            <person name="Silva R."/>
            <person name="Klein C.C."/>
            <person name="de Almeida L.G."/>
            <person name="de Lima Cunha O."/>
            <person name="Ciapina L.P."/>
            <person name="Brocchi M."/>
            <person name="Colabardini A.C."/>
            <person name="de Araujo Lima B."/>
            <person name="Machado C.R."/>
            <person name="de Almeida Soares C.M."/>
            <person name="Probst C.M."/>
            <person name="de Menezes C.B."/>
            <person name="Thompson C.E."/>
            <person name="Bartholomeu D.C."/>
            <person name="Gradia D.F."/>
            <person name="Pavoni D.P."/>
            <person name="Grisard E.C."/>
            <person name="Fantinatti-Garboggini F."/>
            <person name="Marchini F.K."/>
            <person name="Rodrigues-Luiz G.F."/>
            <person name="Wagner G."/>
            <person name="Goldman G.H."/>
            <person name="Fietto J.L."/>
            <person name="Elias M.C."/>
            <person name="Goldman M.H."/>
            <person name="Sagot M.F."/>
            <person name="Pereira M."/>
            <person name="Stoco P.H."/>
            <person name="de Mendonca-Neto R.P."/>
            <person name="Teixeira S.M."/>
            <person name="Maciel T.E."/>
            <person name="de Oliveira Mendes T.A."/>
            <person name="Urmenyi T.P."/>
            <person name="de Souza W."/>
            <person name="Schenkman S."/>
            <person name="de Vasconcelos A.T."/>
        </authorList>
    </citation>
    <scope>NUCLEOTIDE SEQUENCE [LARGE SCALE GENOMIC DNA]</scope>
</reference>
<dbReference type="InterPro" id="IPR039844">
    <property type="entry name" value="URB1"/>
</dbReference>
<protein>
    <recommendedName>
        <fullName evidence="2">URB1 N-terminal domain-containing protein</fullName>
    </recommendedName>
</protein>